<feature type="compositionally biased region" description="Basic and acidic residues" evidence="1">
    <location>
        <begin position="1"/>
        <end position="21"/>
    </location>
</feature>
<evidence type="ECO:0000313" key="2">
    <source>
        <dbReference type="EMBL" id="MDA0137362.1"/>
    </source>
</evidence>
<comment type="caution">
    <text evidence="2">The sequence shown here is derived from an EMBL/GenBank/DDBJ whole genome shotgun (WGS) entry which is preliminary data.</text>
</comment>
<accession>A0ABT4RFR4</accession>
<feature type="region of interest" description="Disordered" evidence="1">
    <location>
        <begin position="1"/>
        <end position="59"/>
    </location>
</feature>
<proteinExistence type="predicted"/>
<name>A0ABT4RFR4_9ACTN</name>
<evidence type="ECO:0008006" key="4">
    <source>
        <dbReference type="Google" id="ProtNLM"/>
    </source>
</evidence>
<reference evidence="2" key="1">
    <citation type="submission" date="2022-10" db="EMBL/GenBank/DDBJ databases">
        <title>The WGS of Solirubrobacter sp. CPCC 204708.</title>
        <authorList>
            <person name="Jiang Z."/>
        </authorList>
    </citation>
    <scope>NUCLEOTIDE SEQUENCE</scope>
    <source>
        <strain evidence="2">CPCC 204708</strain>
    </source>
</reference>
<keyword evidence="3" id="KW-1185">Reference proteome</keyword>
<organism evidence="2 3">
    <name type="scientific">Solirubrobacter deserti</name>
    <dbReference type="NCBI Taxonomy" id="2282478"/>
    <lineage>
        <taxon>Bacteria</taxon>
        <taxon>Bacillati</taxon>
        <taxon>Actinomycetota</taxon>
        <taxon>Thermoleophilia</taxon>
        <taxon>Solirubrobacterales</taxon>
        <taxon>Solirubrobacteraceae</taxon>
        <taxon>Solirubrobacter</taxon>
    </lineage>
</organism>
<evidence type="ECO:0000256" key="1">
    <source>
        <dbReference type="SAM" id="MobiDB-lite"/>
    </source>
</evidence>
<sequence length="59" mass="6291">MSLADFFRREPKSLKGIKDRSGGTPGAEGALPPLKPITGEQARAALKRSRARREANGTA</sequence>
<protein>
    <recommendedName>
        <fullName evidence="4">Histone H1</fullName>
    </recommendedName>
</protein>
<evidence type="ECO:0000313" key="3">
    <source>
        <dbReference type="Proteomes" id="UP001147700"/>
    </source>
</evidence>
<gene>
    <name evidence="2" type="ORF">OJ962_07650</name>
</gene>
<dbReference type="EMBL" id="JAPCID010000009">
    <property type="protein sequence ID" value="MDA0137362.1"/>
    <property type="molecule type" value="Genomic_DNA"/>
</dbReference>
<dbReference type="Proteomes" id="UP001147700">
    <property type="component" value="Unassembled WGS sequence"/>
</dbReference>
<dbReference type="RefSeq" id="WP_202955697.1">
    <property type="nucleotide sequence ID" value="NZ_JAPCID010000009.1"/>
</dbReference>